<feature type="non-terminal residue" evidence="3">
    <location>
        <position position="1"/>
    </location>
</feature>
<comment type="caution">
    <text evidence="3">The sequence shown here is derived from an EMBL/GenBank/DDBJ whole genome shotgun (WGS) entry which is preliminary data.</text>
</comment>
<name>A0A699SRW7_TANCI</name>
<gene>
    <name evidence="3" type="ORF">Tci_871628</name>
</gene>
<feature type="domain" description="Retrovirus-related Pol polyprotein from transposon TNT 1-94-like beta-barrel" evidence="2">
    <location>
        <begin position="85"/>
        <end position="153"/>
    </location>
</feature>
<organism evidence="3">
    <name type="scientific">Tanacetum cinerariifolium</name>
    <name type="common">Dalmatian daisy</name>
    <name type="synonym">Chrysanthemum cinerariifolium</name>
    <dbReference type="NCBI Taxonomy" id="118510"/>
    <lineage>
        <taxon>Eukaryota</taxon>
        <taxon>Viridiplantae</taxon>
        <taxon>Streptophyta</taxon>
        <taxon>Embryophyta</taxon>
        <taxon>Tracheophyta</taxon>
        <taxon>Spermatophyta</taxon>
        <taxon>Magnoliopsida</taxon>
        <taxon>eudicotyledons</taxon>
        <taxon>Gunneridae</taxon>
        <taxon>Pentapetalae</taxon>
        <taxon>asterids</taxon>
        <taxon>campanulids</taxon>
        <taxon>Asterales</taxon>
        <taxon>Asteraceae</taxon>
        <taxon>Asteroideae</taxon>
        <taxon>Anthemideae</taxon>
        <taxon>Anthemidinae</taxon>
        <taxon>Tanacetum</taxon>
    </lineage>
</organism>
<feature type="compositionally biased region" description="Polar residues" evidence="1">
    <location>
        <begin position="16"/>
        <end position="28"/>
    </location>
</feature>
<dbReference type="InterPro" id="IPR054722">
    <property type="entry name" value="PolX-like_BBD"/>
</dbReference>
<evidence type="ECO:0000259" key="2">
    <source>
        <dbReference type="Pfam" id="PF22936"/>
    </source>
</evidence>
<dbReference type="EMBL" id="BKCJ011179850">
    <property type="protein sequence ID" value="GFC99658.1"/>
    <property type="molecule type" value="Genomic_DNA"/>
</dbReference>
<feature type="region of interest" description="Disordered" evidence="1">
    <location>
        <begin position="16"/>
        <end position="56"/>
    </location>
</feature>
<reference evidence="3" key="1">
    <citation type="journal article" date="2019" name="Sci. Rep.">
        <title>Draft genome of Tanacetum cinerariifolium, the natural source of mosquito coil.</title>
        <authorList>
            <person name="Yamashiro T."/>
            <person name="Shiraishi A."/>
            <person name="Satake H."/>
            <person name="Nakayama K."/>
        </authorList>
    </citation>
    <scope>NUCLEOTIDE SEQUENCE</scope>
</reference>
<protein>
    <submittedName>
        <fullName evidence="3">Ribonuclease H-like domain-containing protein</fullName>
    </submittedName>
</protein>
<evidence type="ECO:0000256" key="1">
    <source>
        <dbReference type="SAM" id="MobiDB-lite"/>
    </source>
</evidence>
<dbReference type="Pfam" id="PF22936">
    <property type="entry name" value="Pol_BBD"/>
    <property type="match status" value="1"/>
</dbReference>
<proteinExistence type="predicted"/>
<dbReference type="AlphaFoldDB" id="A0A699SRW7"/>
<evidence type="ECO:0000313" key="3">
    <source>
        <dbReference type="EMBL" id="GFC99658.1"/>
    </source>
</evidence>
<sequence>LIPLTDVRQVTTDVSPNNVTRQRPTKTIVTKPYSPPRRHINDTPSPKPSNFPPQVTTVKSPMVNVVKGVLENWGNPYHALKDKGVIDSRCSRHMTGNMSYLSDFKEINGGYVAFGGNPKGGKISGKGKIRTGKLDFDDVYFVKELKFNPFSVS</sequence>
<accession>A0A699SRW7</accession>